<evidence type="ECO:0000313" key="2">
    <source>
        <dbReference type="EnsemblPlants" id="OB01G25130.1"/>
    </source>
</evidence>
<reference evidence="2" key="1">
    <citation type="journal article" date="2013" name="Nat. Commun.">
        <title>Whole-genome sequencing of Oryza brachyantha reveals mechanisms underlying Oryza genome evolution.</title>
        <authorList>
            <person name="Chen J."/>
            <person name="Huang Q."/>
            <person name="Gao D."/>
            <person name="Wang J."/>
            <person name="Lang Y."/>
            <person name="Liu T."/>
            <person name="Li B."/>
            <person name="Bai Z."/>
            <person name="Luis Goicoechea J."/>
            <person name="Liang C."/>
            <person name="Chen C."/>
            <person name="Zhang W."/>
            <person name="Sun S."/>
            <person name="Liao Y."/>
            <person name="Zhang X."/>
            <person name="Yang L."/>
            <person name="Song C."/>
            <person name="Wang M."/>
            <person name="Shi J."/>
            <person name="Liu G."/>
            <person name="Liu J."/>
            <person name="Zhou H."/>
            <person name="Zhou W."/>
            <person name="Yu Q."/>
            <person name="An N."/>
            <person name="Chen Y."/>
            <person name="Cai Q."/>
            <person name="Wang B."/>
            <person name="Liu B."/>
            <person name="Min J."/>
            <person name="Huang Y."/>
            <person name="Wu H."/>
            <person name="Li Z."/>
            <person name="Zhang Y."/>
            <person name="Yin Y."/>
            <person name="Song W."/>
            <person name="Jiang J."/>
            <person name="Jackson S.A."/>
            <person name="Wing R.A."/>
            <person name="Wang J."/>
            <person name="Chen M."/>
        </authorList>
    </citation>
    <scope>NUCLEOTIDE SEQUENCE [LARGE SCALE GENOMIC DNA]</scope>
    <source>
        <strain evidence="2">cv. IRGC 101232</strain>
    </source>
</reference>
<dbReference type="AlphaFoldDB" id="J3KZV7"/>
<dbReference type="InterPro" id="IPR058353">
    <property type="entry name" value="DUF8040"/>
</dbReference>
<sequence>MGKKPMAGDIKDEDLLPRNVAVHPYFSQWQGNGKRAVPSQPSMRGVDREEQLAMFMYMISHNARNQELQNAFQHSGETISRKINEVFLIIPTLAEDLQNLQIQQILI</sequence>
<name>J3KZV7_ORYBR</name>
<protein>
    <recommendedName>
        <fullName evidence="1">DUF8040 domain-containing protein</fullName>
    </recommendedName>
</protein>
<dbReference type="Gramene" id="OB01G25130.1">
    <property type="protein sequence ID" value="OB01G25130.1"/>
    <property type="gene ID" value="OB01G25130"/>
</dbReference>
<dbReference type="EnsemblPlants" id="OB01G25130.1">
    <property type="protein sequence ID" value="OB01G25130.1"/>
    <property type="gene ID" value="OB01G25130"/>
</dbReference>
<dbReference type="Proteomes" id="UP000006038">
    <property type="component" value="Chromosome 1"/>
</dbReference>
<accession>J3KZV7</accession>
<reference evidence="2" key="2">
    <citation type="submission" date="2013-04" db="UniProtKB">
        <authorList>
            <consortium name="EnsemblPlants"/>
        </authorList>
    </citation>
    <scope>IDENTIFICATION</scope>
</reference>
<evidence type="ECO:0000259" key="1">
    <source>
        <dbReference type="Pfam" id="PF26138"/>
    </source>
</evidence>
<evidence type="ECO:0000313" key="3">
    <source>
        <dbReference type="Proteomes" id="UP000006038"/>
    </source>
</evidence>
<proteinExistence type="predicted"/>
<dbReference type="HOGENOM" id="CLU_2213971_0_0_1"/>
<organism evidence="2">
    <name type="scientific">Oryza brachyantha</name>
    <name type="common">malo sina</name>
    <dbReference type="NCBI Taxonomy" id="4533"/>
    <lineage>
        <taxon>Eukaryota</taxon>
        <taxon>Viridiplantae</taxon>
        <taxon>Streptophyta</taxon>
        <taxon>Embryophyta</taxon>
        <taxon>Tracheophyta</taxon>
        <taxon>Spermatophyta</taxon>
        <taxon>Magnoliopsida</taxon>
        <taxon>Liliopsida</taxon>
        <taxon>Poales</taxon>
        <taxon>Poaceae</taxon>
        <taxon>BOP clade</taxon>
        <taxon>Oryzoideae</taxon>
        <taxon>Oryzeae</taxon>
        <taxon>Oryzinae</taxon>
        <taxon>Oryza</taxon>
    </lineage>
</organism>
<dbReference type="Pfam" id="PF26138">
    <property type="entry name" value="DUF8040"/>
    <property type="match status" value="1"/>
</dbReference>
<feature type="domain" description="DUF8040" evidence="1">
    <location>
        <begin position="43"/>
        <end position="90"/>
    </location>
</feature>
<keyword evidence="3" id="KW-1185">Reference proteome</keyword>